<dbReference type="WBParaSite" id="PS1159_v2.g7772.t1">
    <property type="protein sequence ID" value="PS1159_v2.g7772.t1"/>
    <property type="gene ID" value="PS1159_v2.g7772"/>
</dbReference>
<evidence type="ECO:0000313" key="2">
    <source>
        <dbReference type="WBParaSite" id="PS1159_v2.g7772.t1"/>
    </source>
</evidence>
<proteinExistence type="predicted"/>
<accession>A0AC35GQI3</accession>
<organism evidence="1 2">
    <name type="scientific">Panagrolaimus sp. PS1159</name>
    <dbReference type="NCBI Taxonomy" id="55785"/>
    <lineage>
        <taxon>Eukaryota</taxon>
        <taxon>Metazoa</taxon>
        <taxon>Ecdysozoa</taxon>
        <taxon>Nematoda</taxon>
        <taxon>Chromadorea</taxon>
        <taxon>Rhabditida</taxon>
        <taxon>Tylenchina</taxon>
        <taxon>Panagrolaimomorpha</taxon>
        <taxon>Panagrolaimoidea</taxon>
        <taxon>Panagrolaimidae</taxon>
        <taxon>Panagrolaimus</taxon>
    </lineage>
</organism>
<protein>
    <submittedName>
        <fullName evidence="2">Uncharacterized protein</fullName>
    </submittedName>
</protein>
<name>A0AC35GQI3_9BILA</name>
<evidence type="ECO:0000313" key="1">
    <source>
        <dbReference type="Proteomes" id="UP000887580"/>
    </source>
</evidence>
<reference evidence="2" key="1">
    <citation type="submission" date="2022-11" db="UniProtKB">
        <authorList>
            <consortium name="WormBaseParasite"/>
        </authorList>
    </citation>
    <scope>IDENTIFICATION</scope>
</reference>
<sequence>MADEIKGIAGDRTFMDHYYLYLKLKKECEDSEDDGEKDDKRKNCFEHYFAALNQCFLQIDKLCIGDIRRNYLDWIRWNEINIIVELAYFKEVLIEKSEIIEEIIAKIVDLMESNFQLTETEKGVSHEYAHAFDRIQRKEGSFEKINLKVLQQAGRLLINYISHLTQRCYVSKTDRKNYDHERLKSEAEYLAITLRRFNEIELAEGVETSINNFLEFCELDAAAIIGQERMMEKATELAHKRATETFLETVIREIKERIKEIKEGTLKKMSELVTASVVLKQAICHPIQTLTNFVNVVKHPIKTVKALIKFAKKHPWQIGAIVLGGITIGVCSGGVVFAGLAAIHFSTLPVTLPIAALGGVIFGTGSVSSTAVISLGNVGDKVVKINDDEKREIDILEAKQACLEAENAEKGALIASDIKYNQIRRGTEENIKKFKEIMHEFEKSRRNQIDIMSLDELNATNQELSEDLFELVDALELTQEEAKMCRESVIEIQEKTLKIGEGKAAAIWFMQDAKEKNPIPLAESEEFDSE</sequence>
<dbReference type="Proteomes" id="UP000887580">
    <property type="component" value="Unplaced"/>
</dbReference>